<name>A0AC61MW65_9FIRM</name>
<evidence type="ECO:0000313" key="1">
    <source>
        <dbReference type="EMBL" id="QUC66920.1"/>
    </source>
</evidence>
<protein>
    <submittedName>
        <fullName evidence="1">DUF3800 domain-containing protein</fullName>
    </submittedName>
</protein>
<keyword evidence="2" id="KW-1185">Reference proteome</keyword>
<accession>A0AC61MW65</accession>
<evidence type="ECO:0000313" key="2">
    <source>
        <dbReference type="Proteomes" id="UP000682782"/>
    </source>
</evidence>
<proteinExistence type="predicted"/>
<dbReference type="EMBL" id="CP068393">
    <property type="protein sequence ID" value="QUC66920.1"/>
    <property type="molecule type" value="Genomic_DNA"/>
</dbReference>
<dbReference type="Proteomes" id="UP000682782">
    <property type="component" value="Chromosome"/>
</dbReference>
<organism evidence="1 2">
    <name type="scientific">Aristaeella hokkaidonensis</name>
    <dbReference type="NCBI Taxonomy" id="3046382"/>
    <lineage>
        <taxon>Bacteria</taxon>
        <taxon>Bacillati</taxon>
        <taxon>Bacillota</taxon>
        <taxon>Clostridia</taxon>
        <taxon>Eubacteriales</taxon>
        <taxon>Aristaeellaceae</taxon>
        <taxon>Aristaeella</taxon>
    </lineage>
</organism>
<reference evidence="1" key="1">
    <citation type="submission" date="2021-01" db="EMBL/GenBank/DDBJ databases">
        <title>Complete genome sequence of Clostridiales bacterium R-7.</title>
        <authorList>
            <person name="Mahoney-Kurpe S.C."/>
            <person name="Palevich N."/>
            <person name="Koike S."/>
            <person name="Moon C.D."/>
            <person name="Attwood G.T."/>
        </authorList>
    </citation>
    <scope>NUCLEOTIDE SEQUENCE</scope>
    <source>
        <strain evidence="1">R-7</strain>
    </source>
</reference>
<sequence length="248" mass="29044">MAAFDVYGGNGMDIFVYSDESGVFDCYHSQYFVFGGVVFLDNKTMESSARRYLSVEQEIRQENMIASEDELKAASLERKNQRRLFRVTNREFRFGVVVEIPKLKIRAQIADDKKSRQRYMDFAYKIAIKRFFSSLIQDGAINPVEVKTIHFFVDQHTTATNGRYELNENLEQELIRGSFNFEWQIFHPPLFPNAKSVTLKYCDSRKVVLIRAADIIANRIYHLAIENTLRYRESPHFYVYALPDNDLK</sequence>
<gene>
    <name evidence="1" type="ORF">JYE49_13945</name>
</gene>